<proteinExistence type="predicted"/>
<evidence type="ECO:0008006" key="3">
    <source>
        <dbReference type="Google" id="ProtNLM"/>
    </source>
</evidence>
<dbReference type="PANTHER" id="PTHR34883">
    <property type="entry name" value="SERINE-RICH PROTEIN, PUTATIVE-RELATED-RELATED"/>
    <property type="match status" value="1"/>
</dbReference>
<gene>
    <name evidence="2" type="ORF">OOU_Y34scaffold00259g2</name>
</gene>
<protein>
    <recommendedName>
        <fullName evidence="3">Extracellular serine-rich protein</fullName>
    </recommendedName>
</protein>
<feature type="signal peptide" evidence="1">
    <location>
        <begin position="1"/>
        <end position="20"/>
    </location>
</feature>
<evidence type="ECO:0000256" key="1">
    <source>
        <dbReference type="SAM" id="SignalP"/>
    </source>
</evidence>
<keyword evidence="1" id="KW-0732">Signal</keyword>
<feature type="chain" id="PRO_5041665769" description="Extracellular serine-rich protein" evidence="1">
    <location>
        <begin position="21"/>
        <end position="220"/>
    </location>
</feature>
<organism evidence="2">
    <name type="scientific">Pyricularia oryzae (strain Y34)</name>
    <name type="common">Rice blast fungus</name>
    <name type="synonym">Magnaporthe oryzae</name>
    <dbReference type="NCBI Taxonomy" id="1143189"/>
    <lineage>
        <taxon>Eukaryota</taxon>
        <taxon>Fungi</taxon>
        <taxon>Dikarya</taxon>
        <taxon>Ascomycota</taxon>
        <taxon>Pezizomycotina</taxon>
        <taxon>Sordariomycetes</taxon>
        <taxon>Sordariomycetidae</taxon>
        <taxon>Magnaporthales</taxon>
        <taxon>Pyriculariaceae</taxon>
        <taxon>Pyricularia</taxon>
    </lineage>
</organism>
<reference evidence="2" key="1">
    <citation type="journal article" date="2012" name="PLoS Genet.">
        <title>Comparative analysis of the genomes of two field isolates of the rice blast fungus Magnaporthe oryzae.</title>
        <authorList>
            <person name="Xue M."/>
            <person name="Yang J."/>
            <person name="Li Z."/>
            <person name="Hu S."/>
            <person name="Yao N."/>
            <person name="Dean R.A."/>
            <person name="Zhao W."/>
            <person name="Shen M."/>
            <person name="Zhang H."/>
            <person name="Li C."/>
            <person name="Liu L."/>
            <person name="Cao L."/>
            <person name="Xu X."/>
            <person name="Xing Y."/>
            <person name="Hsiang T."/>
            <person name="Zhang Z."/>
            <person name="Xu J.R."/>
            <person name="Peng Y.L."/>
        </authorList>
    </citation>
    <scope>NUCLEOTIDE SEQUENCE</scope>
    <source>
        <strain evidence="2">Y34</strain>
    </source>
</reference>
<dbReference type="InterPro" id="IPR008972">
    <property type="entry name" value="Cupredoxin"/>
</dbReference>
<dbReference type="Proteomes" id="UP000011086">
    <property type="component" value="Unassembled WGS sequence"/>
</dbReference>
<name>A0AA97P4D6_PYRO3</name>
<dbReference type="SUPFAM" id="SSF49503">
    <property type="entry name" value="Cupredoxins"/>
    <property type="match status" value="1"/>
</dbReference>
<sequence>MRSIAILIAWLAAATAPVSALQIPDLLRRQTTPSTPPASPQGKIVPVTVGSTTRDKSLRFYPEDVRAAIGDTIQFQFWPNNHTVTQAIGPQNPCRPMEAVNGAEPPVNSGFIPGSTDGAPVGTFSMQVKSMDPKTDSPYFGSGMAYTRVEQNNTQMYLYCARAPHCALGMVMIINPKNDSDVETYRKAAIAKNETIYGNIAVAGGQVGFIPNNQAVPPPS</sequence>
<dbReference type="InterPro" id="IPR052953">
    <property type="entry name" value="Ser-rich/MCO-related"/>
</dbReference>
<dbReference type="Gene3D" id="2.60.40.420">
    <property type="entry name" value="Cupredoxins - blue copper proteins"/>
    <property type="match status" value="1"/>
</dbReference>
<dbReference type="AlphaFoldDB" id="A0AA97P4D6"/>
<evidence type="ECO:0000313" key="2">
    <source>
        <dbReference type="EMBL" id="ELQ41664.1"/>
    </source>
</evidence>
<accession>A0AA97P4D6</accession>
<dbReference type="EMBL" id="JH793282">
    <property type="protein sequence ID" value="ELQ41664.1"/>
    <property type="molecule type" value="Genomic_DNA"/>
</dbReference>
<dbReference type="PANTHER" id="PTHR34883:SF17">
    <property type="entry name" value="CUPREDOXIN"/>
    <property type="match status" value="1"/>
</dbReference>